<dbReference type="OrthoDB" id="272494at2"/>
<feature type="compositionally biased region" description="Basic and acidic residues" evidence="1">
    <location>
        <begin position="160"/>
        <end position="180"/>
    </location>
</feature>
<organism evidence="2 3">
    <name type="scientific">Posidoniimonas polymericola</name>
    <dbReference type="NCBI Taxonomy" id="2528002"/>
    <lineage>
        <taxon>Bacteria</taxon>
        <taxon>Pseudomonadati</taxon>
        <taxon>Planctomycetota</taxon>
        <taxon>Planctomycetia</taxon>
        <taxon>Pirellulales</taxon>
        <taxon>Lacipirellulaceae</taxon>
        <taxon>Posidoniimonas</taxon>
    </lineage>
</organism>
<reference evidence="2 3" key="1">
    <citation type="submission" date="2019-02" db="EMBL/GenBank/DDBJ databases">
        <title>Deep-cultivation of Planctomycetes and their phenomic and genomic characterization uncovers novel biology.</title>
        <authorList>
            <person name="Wiegand S."/>
            <person name="Jogler M."/>
            <person name="Boedeker C."/>
            <person name="Pinto D."/>
            <person name="Vollmers J."/>
            <person name="Rivas-Marin E."/>
            <person name="Kohn T."/>
            <person name="Peeters S.H."/>
            <person name="Heuer A."/>
            <person name="Rast P."/>
            <person name="Oberbeckmann S."/>
            <person name="Bunk B."/>
            <person name="Jeske O."/>
            <person name="Meyerdierks A."/>
            <person name="Storesund J.E."/>
            <person name="Kallscheuer N."/>
            <person name="Luecker S."/>
            <person name="Lage O.M."/>
            <person name="Pohl T."/>
            <person name="Merkel B.J."/>
            <person name="Hornburger P."/>
            <person name="Mueller R.-W."/>
            <person name="Bruemmer F."/>
            <person name="Labrenz M."/>
            <person name="Spormann A.M."/>
            <person name="Op Den Camp H."/>
            <person name="Overmann J."/>
            <person name="Amann R."/>
            <person name="Jetten M.S.M."/>
            <person name="Mascher T."/>
            <person name="Medema M.H."/>
            <person name="Devos D.P."/>
            <person name="Kaster A.-K."/>
            <person name="Ovreas L."/>
            <person name="Rohde M."/>
            <person name="Galperin M.Y."/>
            <person name="Jogler C."/>
        </authorList>
    </citation>
    <scope>NUCLEOTIDE SEQUENCE [LARGE SCALE GENOMIC DNA]</scope>
    <source>
        <strain evidence="2 3">Pla123a</strain>
    </source>
</reference>
<evidence type="ECO:0000313" key="3">
    <source>
        <dbReference type="Proteomes" id="UP000318478"/>
    </source>
</evidence>
<feature type="compositionally biased region" description="Basic and acidic residues" evidence="1">
    <location>
        <begin position="92"/>
        <end position="147"/>
    </location>
</feature>
<evidence type="ECO:0000313" key="2">
    <source>
        <dbReference type="EMBL" id="TWT65408.1"/>
    </source>
</evidence>
<protein>
    <submittedName>
        <fullName evidence="2">Uncharacterized protein</fullName>
    </submittedName>
</protein>
<keyword evidence="3" id="KW-1185">Reference proteome</keyword>
<dbReference type="RefSeq" id="WP_146591858.1">
    <property type="nucleotide sequence ID" value="NZ_SJPO01000019.1"/>
</dbReference>
<comment type="caution">
    <text evidence="2">The sequence shown here is derived from an EMBL/GenBank/DDBJ whole genome shotgun (WGS) entry which is preliminary data.</text>
</comment>
<sequence>MNKKQGGAAAVLVLLLLAAWMLGLFGGEDAEVAELRQQFENREQLSEQDRDAFRDRIRDLSDEQRRQLFEPMMQGRMAGMQTRLYELQAMPRAERNRELDQMIDESEQRRREWETRRSDSPPRGDRGQMTDAQRDERRKSRLDRTTPEMRSTMQQMTRMINERRAERGLKPFEGRGWRGR</sequence>
<feature type="compositionally biased region" description="Polar residues" evidence="1">
    <location>
        <begin position="148"/>
        <end position="158"/>
    </location>
</feature>
<feature type="region of interest" description="Disordered" evidence="1">
    <location>
        <begin position="89"/>
        <end position="180"/>
    </location>
</feature>
<proteinExistence type="predicted"/>
<dbReference type="Proteomes" id="UP000318478">
    <property type="component" value="Unassembled WGS sequence"/>
</dbReference>
<dbReference type="AlphaFoldDB" id="A0A5C5XRX2"/>
<accession>A0A5C5XRX2</accession>
<dbReference type="EMBL" id="SJPO01000019">
    <property type="protein sequence ID" value="TWT65408.1"/>
    <property type="molecule type" value="Genomic_DNA"/>
</dbReference>
<evidence type="ECO:0000256" key="1">
    <source>
        <dbReference type="SAM" id="MobiDB-lite"/>
    </source>
</evidence>
<name>A0A5C5XRX2_9BACT</name>
<gene>
    <name evidence="2" type="ORF">Pla123a_48760</name>
</gene>